<proteinExistence type="predicted"/>
<sequence>GPALPKRSDLAFVEKHARLMLIFFKPWRHAADLRQPGQKWSEAYQEFLLVCDADDLERIENMQLIHECKDSRD</sequence>
<dbReference type="EMBL" id="JARJCM010000256">
    <property type="protein sequence ID" value="KAJ7020682.1"/>
    <property type="molecule type" value="Genomic_DNA"/>
</dbReference>
<evidence type="ECO:0000313" key="1">
    <source>
        <dbReference type="EMBL" id="KAJ7020682.1"/>
    </source>
</evidence>
<dbReference type="Proteomes" id="UP001218188">
    <property type="component" value="Unassembled WGS sequence"/>
</dbReference>
<keyword evidence="2" id="KW-1185">Reference proteome</keyword>
<organism evidence="1 2">
    <name type="scientific">Mycena alexandri</name>
    <dbReference type="NCBI Taxonomy" id="1745969"/>
    <lineage>
        <taxon>Eukaryota</taxon>
        <taxon>Fungi</taxon>
        <taxon>Dikarya</taxon>
        <taxon>Basidiomycota</taxon>
        <taxon>Agaricomycotina</taxon>
        <taxon>Agaricomycetes</taxon>
        <taxon>Agaricomycetidae</taxon>
        <taxon>Agaricales</taxon>
        <taxon>Marasmiineae</taxon>
        <taxon>Mycenaceae</taxon>
        <taxon>Mycena</taxon>
    </lineage>
</organism>
<gene>
    <name evidence="1" type="ORF">C8F04DRAFT_897517</name>
</gene>
<feature type="non-terminal residue" evidence="1">
    <location>
        <position position="1"/>
    </location>
</feature>
<feature type="non-terminal residue" evidence="1">
    <location>
        <position position="73"/>
    </location>
</feature>
<dbReference type="AlphaFoldDB" id="A0AAD6S7S0"/>
<evidence type="ECO:0000313" key="2">
    <source>
        <dbReference type="Proteomes" id="UP001218188"/>
    </source>
</evidence>
<protein>
    <submittedName>
        <fullName evidence="1">Uncharacterized protein</fullName>
    </submittedName>
</protein>
<name>A0AAD6S7S0_9AGAR</name>
<reference evidence="1" key="1">
    <citation type="submission" date="2023-03" db="EMBL/GenBank/DDBJ databases">
        <title>Massive genome expansion in bonnet fungi (Mycena s.s.) driven by repeated elements and novel gene families across ecological guilds.</title>
        <authorList>
            <consortium name="Lawrence Berkeley National Laboratory"/>
            <person name="Harder C.B."/>
            <person name="Miyauchi S."/>
            <person name="Viragh M."/>
            <person name="Kuo A."/>
            <person name="Thoen E."/>
            <person name="Andreopoulos B."/>
            <person name="Lu D."/>
            <person name="Skrede I."/>
            <person name="Drula E."/>
            <person name="Henrissat B."/>
            <person name="Morin E."/>
            <person name="Kohler A."/>
            <person name="Barry K."/>
            <person name="LaButti K."/>
            <person name="Morin E."/>
            <person name="Salamov A."/>
            <person name="Lipzen A."/>
            <person name="Mereny Z."/>
            <person name="Hegedus B."/>
            <person name="Baldrian P."/>
            <person name="Stursova M."/>
            <person name="Weitz H."/>
            <person name="Taylor A."/>
            <person name="Grigoriev I.V."/>
            <person name="Nagy L.G."/>
            <person name="Martin F."/>
            <person name="Kauserud H."/>
        </authorList>
    </citation>
    <scope>NUCLEOTIDE SEQUENCE</scope>
    <source>
        <strain evidence="1">CBHHK200</strain>
    </source>
</reference>
<accession>A0AAD6S7S0</accession>
<comment type="caution">
    <text evidence="1">The sequence shown here is derived from an EMBL/GenBank/DDBJ whole genome shotgun (WGS) entry which is preliminary data.</text>
</comment>